<evidence type="ECO:0000313" key="3">
    <source>
        <dbReference type="EMBL" id="RAI32302.1"/>
    </source>
</evidence>
<dbReference type="AlphaFoldDB" id="A0A327K4N9"/>
<evidence type="ECO:0000313" key="4">
    <source>
        <dbReference type="Proteomes" id="UP000248863"/>
    </source>
</evidence>
<feature type="chain" id="PRO_5016431695" evidence="2">
    <location>
        <begin position="28"/>
        <end position="144"/>
    </location>
</feature>
<organism evidence="3 4">
    <name type="scientific">Rhodoplanes elegans</name>
    <dbReference type="NCBI Taxonomy" id="29408"/>
    <lineage>
        <taxon>Bacteria</taxon>
        <taxon>Pseudomonadati</taxon>
        <taxon>Pseudomonadota</taxon>
        <taxon>Alphaproteobacteria</taxon>
        <taxon>Hyphomicrobiales</taxon>
        <taxon>Nitrobacteraceae</taxon>
        <taxon>Rhodoplanes</taxon>
    </lineage>
</organism>
<feature type="region of interest" description="Disordered" evidence="1">
    <location>
        <begin position="125"/>
        <end position="144"/>
    </location>
</feature>
<dbReference type="RefSeq" id="WP_111359668.1">
    <property type="nucleotide sequence ID" value="NZ_NHSK01000307.1"/>
</dbReference>
<protein>
    <submittedName>
        <fullName evidence="3">Uncharacterized protein</fullName>
    </submittedName>
</protein>
<evidence type="ECO:0000256" key="1">
    <source>
        <dbReference type="SAM" id="MobiDB-lite"/>
    </source>
</evidence>
<feature type="signal peptide" evidence="2">
    <location>
        <begin position="1"/>
        <end position="27"/>
    </location>
</feature>
<dbReference type="EMBL" id="NPEU01000435">
    <property type="protein sequence ID" value="RAI32302.1"/>
    <property type="molecule type" value="Genomic_DNA"/>
</dbReference>
<name>A0A327K4N9_9BRAD</name>
<comment type="caution">
    <text evidence="3">The sequence shown here is derived from an EMBL/GenBank/DDBJ whole genome shotgun (WGS) entry which is preliminary data.</text>
</comment>
<accession>A0A327K4N9</accession>
<keyword evidence="4" id="KW-1185">Reference proteome</keyword>
<proteinExistence type="predicted"/>
<sequence length="144" mass="15332">MTRAVVSNRSAAVVLSAAALLAGPVDAQERQRPNNLFTASGFTVRYADTPERAAHLRSLPADKLAVRRKDGKTWYVYADPRGCNCAYVGTPEAYATYRAGGPGAPVIDGGGPPPRYVQELEQSIDDDGSVLEPGSSLGTFFDQD</sequence>
<reference evidence="3 4" key="1">
    <citation type="submission" date="2017-07" db="EMBL/GenBank/DDBJ databases">
        <title>Draft Genome Sequences of Select Purple Nonsulfur Bacteria.</title>
        <authorList>
            <person name="Lasarre B."/>
            <person name="Mckinlay J.B."/>
        </authorList>
    </citation>
    <scope>NUCLEOTIDE SEQUENCE [LARGE SCALE GENOMIC DNA]</scope>
    <source>
        <strain evidence="3 4">DSM 11907</strain>
    </source>
</reference>
<evidence type="ECO:0000256" key="2">
    <source>
        <dbReference type="SAM" id="SignalP"/>
    </source>
</evidence>
<dbReference type="Proteomes" id="UP000248863">
    <property type="component" value="Unassembled WGS sequence"/>
</dbReference>
<dbReference type="OrthoDB" id="7596417at2"/>
<keyword evidence="2" id="KW-0732">Signal</keyword>
<gene>
    <name evidence="3" type="ORF">CH338_24430</name>
</gene>